<organism evidence="2 3">
    <name type="scientific">Bacteroides faecichinchillae</name>
    <dbReference type="NCBI Taxonomy" id="871325"/>
    <lineage>
        <taxon>Bacteria</taxon>
        <taxon>Pseudomonadati</taxon>
        <taxon>Bacteroidota</taxon>
        <taxon>Bacteroidia</taxon>
        <taxon>Bacteroidales</taxon>
        <taxon>Bacteroidaceae</taxon>
        <taxon>Bacteroides</taxon>
    </lineage>
</organism>
<dbReference type="AlphaFoldDB" id="A0A1M4SNM9"/>
<accession>A0A1M4SNM9</accession>
<gene>
    <name evidence="2" type="ORF">SAMN05444349_101199</name>
</gene>
<sequence>MIKKIDYFSLFARIAIGLSFYRLLQVELDYGPLLGEVKM</sequence>
<keyword evidence="3" id="KW-1185">Reference proteome</keyword>
<reference evidence="2 3" key="1">
    <citation type="submission" date="2016-11" db="EMBL/GenBank/DDBJ databases">
        <authorList>
            <person name="Jaros S."/>
            <person name="Januszkiewicz K."/>
            <person name="Wedrychowicz H."/>
        </authorList>
    </citation>
    <scope>NUCLEOTIDE SEQUENCE [LARGE SCALE GENOMIC DNA]</scope>
    <source>
        <strain evidence="2 3">DSM 26883</strain>
    </source>
</reference>
<proteinExistence type="predicted"/>
<dbReference type="Proteomes" id="UP000184436">
    <property type="component" value="Unassembled WGS sequence"/>
</dbReference>
<name>A0A1M4SNM9_9BACE</name>
<dbReference type="EMBL" id="FQVD01000001">
    <property type="protein sequence ID" value="SHE33788.1"/>
    <property type="molecule type" value="Genomic_DNA"/>
</dbReference>
<keyword evidence="1" id="KW-1133">Transmembrane helix</keyword>
<keyword evidence="1" id="KW-0472">Membrane</keyword>
<protein>
    <submittedName>
        <fullName evidence="2">Uncharacterized protein</fullName>
    </submittedName>
</protein>
<keyword evidence="1" id="KW-0812">Transmembrane</keyword>
<evidence type="ECO:0000313" key="2">
    <source>
        <dbReference type="EMBL" id="SHE33788.1"/>
    </source>
</evidence>
<feature type="transmembrane region" description="Helical" evidence="1">
    <location>
        <begin position="7"/>
        <end position="24"/>
    </location>
</feature>
<evidence type="ECO:0000313" key="3">
    <source>
        <dbReference type="Proteomes" id="UP000184436"/>
    </source>
</evidence>
<evidence type="ECO:0000256" key="1">
    <source>
        <dbReference type="SAM" id="Phobius"/>
    </source>
</evidence>